<reference evidence="1" key="1">
    <citation type="submission" date="2019-03" db="EMBL/GenBank/DDBJ databases">
        <authorList>
            <person name="Hao L."/>
        </authorList>
    </citation>
    <scope>NUCLEOTIDE SEQUENCE</scope>
</reference>
<name>A0A485LW41_9ZZZZ</name>
<dbReference type="InterPro" id="IPR012347">
    <property type="entry name" value="Ferritin-like"/>
</dbReference>
<gene>
    <name evidence="1" type="ORF">SCFA_1430002</name>
</gene>
<dbReference type="EMBL" id="CAADRN010000050">
    <property type="protein sequence ID" value="VFU11892.1"/>
    <property type="molecule type" value="Genomic_DNA"/>
</dbReference>
<proteinExistence type="predicted"/>
<protein>
    <recommendedName>
        <fullName evidence="2">DUF3231 family protein</fullName>
    </recommendedName>
</protein>
<evidence type="ECO:0008006" key="2">
    <source>
        <dbReference type="Google" id="ProtNLM"/>
    </source>
</evidence>
<sequence>MDLSVNQSNPPTPSKEYPVEIVENISLTSSEIANLWASWMESSIKERMVQYFLKTVVNPEIKKVLEYTLSIARKHLQRITEIYIREKHPIPRGFTAEDVNLEAPRLFSDSFIISFLADMARSRLDGYSTALQMSVRSDVRQYFTECVADPAEIYNRSVSVMLSKGIFTRWPQIRVPEKLNFAAKQNFLSSRISKQKPLNSIHVTHIFFNLQRNHLRKALFTGFGQVAKEEQVRQYMQKGKEIAGKHIEIFSTLLLNNNLPVSMAWESGVTDSKIAPFSDLLMLQEVRSMNVILAANYAKAISISGDKQDLAGDFARLMAEILKHTGEGLNLLVNNGWYEEPPQAEEPGAPVNTVH</sequence>
<dbReference type="Gene3D" id="1.20.1260.10">
    <property type="match status" value="2"/>
</dbReference>
<dbReference type="AlphaFoldDB" id="A0A485LW41"/>
<dbReference type="InterPro" id="IPR021617">
    <property type="entry name" value="DUF3231"/>
</dbReference>
<organism evidence="1">
    <name type="scientific">anaerobic digester metagenome</name>
    <dbReference type="NCBI Taxonomy" id="1263854"/>
    <lineage>
        <taxon>unclassified sequences</taxon>
        <taxon>metagenomes</taxon>
        <taxon>ecological metagenomes</taxon>
    </lineage>
</organism>
<accession>A0A485LW41</accession>
<evidence type="ECO:0000313" key="1">
    <source>
        <dbReference type="EMBL" id="VFU11892.1"/>
    </source>
</evidence>
<dbReference type="Pfam" id="PF11553">
    <property type="entry name" value="DUF3231"/>
    <property type="match status" value="2"/>
</dbReference>